<sequence length="143" mass="15882">MNGPLIAKYEDLSKAAKDRGVKLVVARPRPTELKWESVWEPGKVLASKTFEIGFATPSSSQDFHMHKTVYEVYVFLGKGLVKYLEGNRVKEVEVSEGDLVMIPPGTYHYVEIREGGAYAISICSSENCDLGRDKVVLNAPFEG</sequence>
<dbReference type="Proteomes" id="UP000060778">
    <property type="component" value="Chromosome"/>
</dbReference>
<accession>A0A0U3EBF5</accession>
<dbReference type="SUPFAM" id="SSF51182">
    <property type="entry name" value="RmlC-like cupins"/>
    <property type="match status" value="1"/>
</dbReference>
<keyword evidence="3" id="KW-1185">Reference proteome</keyword>
<dbReference type="Gene3D" id="2.60.120.10">
    <property type="entry name" value="Jelly Rolls"/>
    <property type="match status" value="1"/>
</dbReference>
<organism evidence="2 3">
    <name type="scientific">Ignicoccus islandicus DSM 13165</name>
    <dbReference type="NCBI Taxonomy" id="940295"/>
    <lineage>
        <taxon>Archaea</taxon>
        <taxon>Thermoproteota</taxon>
        <taxon>Thermoprotei</taxon>
        <taxon>Desulfurococcales</taxon>
        <taxon>Desulfurococcaceae</taxon>
        <taxon>Ignicoccus</taxon>
    </lineage>
</organism>
<evidence type="ECO:0000259" key="1">
    <source>
        <dbReference type="Pfam" id="PF07883"/>
    </source>
</evidence>
<protein>
    <recommendedName>
        <fullName evidence="1">Cupin type-2 domain-containing protein</fullName>
    </recommendedName>
</protein>
<reference evidence="2 3" key="1">
    <citation type="submission" date="2013-11" db="EMBL/GenBank/DDBJ databases">
        <title>Comparative genomics of Ignicoccus.</title>
        <authorList>
            <person name="Podar M."/>
        </authorList>
    </citation>
    <scope>NUCLEOTIDE SEQUENCE [LARGE SCALE GENOMIC DNA]</scope>
    <source>
        <strain evidence="2 3">DSM 13165</strain>
    </source>
</reference>
<dbReference type="GeneID" id="30680600"/>
<dbReference type="InterPro" id="IPR011051">
    <property type="entry name" value="RmlC_Cupin_sf"/>
</dbReference>
<dbReference type="InterPro" id="IPR013096">
    <property type="entry name" value="Cupin_2"/>
</dbReference>
<proteinExistence type="predicted"/>
<dbReference type="AlphaFoldDB" id="A0A0U3EBF5"/>
<feature type="domain" description="Cupin type-2" evidence="1">
    <location>
        <begin position="59"/>
        <end position="113"/>
    </location>
</feature>
<dbReference type="InterPro" id="IPR014710">
    <property type="entry name" value="RmlC-like_jellyroll"/>
</dbReference>
<evidence type="ECO:0000313" key="3">
    <source>
        <dbReference type="Proteomes" id="UP000060778"/>
    </source>
</evidence>
<dbReference type="Pfam" id="PF07883">
    <property type="entry name" value="Cupin_2"/>
    <property type="match status" value="1"/>
</dbReference>
<dbReference type="EMBL" id="CP006867">
    <property type="protein sequence ID" value="ALU12654.1"/>
    <property type="molecule type" value="Genomic_DNA"/>
</dbReference>
<name>A0A0U3EBF5_9CREN</name>
<dbReference type="RefSeq" id="WP_075050118.1">
    <property type="nucleotide sequence ID" value="NZ_CP006867.1"/>
</dbReference>
<evidence type="ECO:0000313" key="2">
    <source>
        <dbReference type="EMBL" id="ALU12654.1"/>
    </source>
</evidence>
<gene>
    <name evidence="2" type="ORF">EYM_06115</name>
</gene>
<dbReference type="KEGG" id="iis:EYM_06115"/>